<dbReference type="PROSITE" id="PS50061">
    <property type="entry name" value="ETS_DOMAIN_3"/>
    <property type="match status" value="1"/>
</dbReference>
<dbReference type="Proteomes" id="UP000887575">
    <property type="component" value="Unassembled WGS sequence"/>
</dbReference>
<dbReference type="PROSITE" id="PS00346">
    <property type="entry name" value="ETS_DOMAIN_2"/>
    <property type="match status" value="1"/>
</dbReference>
<dbReference type="SMART" id="SM00413">
    <property type="entry name" value="ETS"/>
    <property type="match status" value="1"/>
</dbReference>
<evidence type="ECO:0000256" key="1">
    <source>
        <dbReference type="ARBA" id="ARBA00004123"/>
    </source>
</evidence>
<dbReference type="AlphaFoldDB" id="A0AAF3EMW0"/>
<dbReference type="PANTHER" id="PTHR11849:SF287">
    <property type="entry name" value="TRANSCRIPTION FACTOR AST-1"/>
    <property type="match status" value="1"/>
</dbReference>
<sequence>MHSPKHHDKKYDGLSPLSGCDEAALLVANQQLQNTFGGFMVGPTSRSTDFEPLLPQKHDSPQPIHYGMNLSMQAFQSAAATVVAKEEPSLSPFNSTMGCFPAACAPFRFPPCAPTTFSQPDPYQILGPTCTRLAHSGSGQTQLWQFLMELLADQRNAEIITWEGSQGEFKLVDPDEVARKWGERKSKPNMNYDKMSRALRYYYDKNIMCKVHGKRYAYKFDFQGIAAAMQPQPGAPDYLTASSVGRLHSDFISSQWSAAANYRSLIPTGFQTSSGLFGASYGAFPTTTGAQSALHTKNFNLYNAAATYSSKCL</sequence>
<comment type="similarity">
    <text evidence="2 5">Belongs to the ETS family.</text>
</comment>
<keyword evidence="3 5" id="KW-0238">DNA-binding</keyword>
<feature type="domain" description="ETS" evidence="6">
    <location>
        <begin position="141"/>
        <end position="221"/>
    </location>
</feature>
<evidence type="ECO:0000256" key="2">
    <source>
        <dbReference type="ARBA" id="ARBA00005562"/>
    </source>
</evidence>
<organism evidence="7 8">
    <name type="scientific">Mesorhabditis belari</name>
    <dbReference type="NCBI Taxonomy" id="2138241"/>
    <lineage>
        <taxon>Eukaryota</taxon>
        <taxon>Metazoa</taxon>
        <taxon>Ecdysozoa</taxon>
        <taxon>Nematoda</taxon>
        <taxon>Chromadorea</taxon>
        <taxon>Rhabditida</taxon>
        <taxon>Rhabditina</taxon>
        <taxon>Rhabditomorpha</taxon>
        <taxon>Rhabditoidea</taxon>
        <taxon>Rhabditidae</taxon>
        <taxon>Mesorhabditinae</taxon>
        <taxon>Mesorhabditis</taxon>
    </lineage>
</organism>
<dbReference type="InterPro" id="IPR046328">
    <property type="entry name" value="ETS_fam"/>
</dbReference>
<dbReference type="PANTHER" id="PTHR11849">
    <property type="entry name" value="ETS"/>
    <property type="match status" value="1"/>
</dbReference>
<comment type="subcellular location">
    <subcellularLocation>
        <location evidence="1 5">Nucleus</location>
    </subcellularLocation>
</comment>
<dbReference type="GO" id="GO:0030154">
    <property type="term" value="P:cell differentiation"/>
    <property type="evidence" value="ECO:0007669"/>
    <property type="project" value="TreeGrafter"/>
</dbReference>
<dbReference type="GO" id="GO:0000981">
    <property type="term" value="F:DNA-binding transcription factor activity, RNA polymerase II-specific"/>
    <property type="evidence" value="ECO:0007669"/>
    <property type="project" value="TreeGrafter"/>
</dbReference>
<name>A0AAF3EMW0_9BILA</name>
<dbReference type="SUPFAM" id="SSF46785">
    <property type="entry name" value="Winged helix' DNA-binding domain"/>
    <property type="match status" value="1"/>
</dbReference>
<evidence type="ECO:0000256" key="3">
    <source>
        <dbReference type="ARBA" id="ARBA00023125"/>
    </source>
</evidence>
<dbReference type="Pfam" id="PF00178">
    <property type="entry name" value="Ets"/>
    <property type="match status" value="1"/>
</dbReference>
<dbReference type="InterPro" id="IPR000418">
    <property type="entry name" value="Ets_dom"/>
</dbReference>
<evidence type="ECO:0000259" key="6">
    <source>
        <dbReference type="PROSITE" id="PS50061"/>
    </source>
</evidence>
<evidence type="ECO:0000313" key="7">
    <source>
        <dbReference type="Proteomes" id="UP000887575"/>
    </source>
</evidence>
<evidence type="ECO:0000256" key="5">
    <source>
        <dbReference type="RuleBase" id="RU004019"/>
    </source>
</evidence>
<keyword evidence="7" id="KW-1185">Reference proteome</keyword>
<dbReference type="InterPro" id="IPR036388">
    <property type="entry name" value="WH-like_DNA-bd_sf"/>
</dbReference>
<dbReference type="GO" id="GO:0005634">
    <property type="term" value="C:nucleus"/>
    <property type="evidence" value="ECO:0007669"/>
    <property type="project" value="UniProtKB-SubCell"/>
</dbReference>
<accession>A0AAF3EMW0</accession>
<keyword evidence="4 5" id="KW-0539">Nucleus</keyword>
<dbReference type="InterPro" id="IPR036390">
    <property type="entry name" value="WH_DNA-bd_sf"/>
</dbReference>
<evidence type="ECO:0000256" key="4">
    <source>
        <dbReference type="ARBA" id="ARBA00023242"/>
    </source>
</evidence>
<dbReference type="GO" id="GO:0043565">
    <property type="term" value="F:sequence-specific DNA binding"/>
    <property type="evidence" value="ECO:0007669"/>
    <property type="project" value="InterPro"/>
</dbReference>
<dbReference type="WBParaSite" id="MBELARI_LOCUS15060">
    <property type="protein sequence ID" value="MBELARI_LOCUS15060"/>
    <property type="gene ID" value="MBELARI_LOCUS15060"/>
</dbReference>
<protein>
    <submittedName>
        <fullName evidence="8">ETS domain-containing protein</fullName>
    </submittedName>
</protein>
<dbReference type="FunFam" id="1.10.10.10:FF:000039">
    <property type="entry name" value="Friend leukemia integration 1 transcription factor"/>
    <property type="match status" value="1"/>
</dbReference>
<reference evidence="8" key="1">
    <citation type="submission" date="2024-02" db="UniProtKB">
        <authorList>
            <consortium name="WormBaseParasite"/>
        </authorList>
    </citation>
    <scope>IDENTIFICATION</scope>
</reference>
<evidence type="ECO:0000313" key="8">
    <source>
        <dbReference type="WBParaSite" id="MBELARI_LOCUS15060"/>
    </source>
</evidence>
<proteinExistence type="inferred from homology"/>
<dbReference type="Gene3D" id="1.10.10.10">
    <property type="entry name" value="Winged helix-like DNA-binding domain superfamily/Winged helix DNA-binding domain"/>
    <property type="match status" value="1"/>
</dbReference>
<dbReference type="PRINTS" id="PR00454">
    <property type="entry name" value="ETSDOMAIN"/>
</dbReference>